<dbReference type="AlphaFoldDB" id="A0A1I0HA96"/>
<name>A0A1I0HA96_9BACI</name>
<organism evidence="1 2">
    <name type="scientific">Salinibacillus kushneri</name>
    <dbReference type="NCBI Taxonomy" id="237682"/>
    <lineage>
        <taxon>Bacteria</taxon>
        <taxon>Bacillati</taxon>
        <taxon>Bacillota</taxon>
        <taxon>Bacilli</taxon>
        <taxon>Bacillales</taxon>
        <taxon>Bacillaceae</taxon>
        <taxon>Salinibacillus</taxon>
    </lineage>
</organism>
<dbReference type="EMBL" id="FOHJ01000008">
    <property type="protein sequence ID" value="SET80677.1"/>
    <property type="molecule type" value="Genomic_DNA"/>
</dbReference>
<keyword evidence="2" id="KW-1185">Reference proteome</keyword>
<dbReference type="OrthoDB" id="2940795at2"/>
<protein>
    <submittedName>
        <fullName evidence="1">Uncharacterized protein</fullName>
    </submittedName>
</protein>
<evidence type="ECO:0000313" key="2">
    <source>
        <dbReference type="Proteomes" id="UP000199095"/>
    </source>
</evidence>
<sequence>MLKRMNDIHKYLRKDGLVILRNYRYDFVNIETTGIMKGGSISISSYYFVFITELESPYTVYVNIVPNEILNPIQISYHHNCHFRYLNLSKLDGCPLNVHENLLIKMDKGEVYATIFNQSYYDNYNKKQVNLKYIKYLLFVKPRYYNCRHELLPPNFSIQLDLIKKAFLLEKEYDENLFDVVCNLEAELEAITNKMQYTPFIDE</sequence>
<evidence type="ECO:0000313" key="1">
    <source>
        <dbReference type="EMBL" id="SET80677.1"/>
    </source>
</evidence>
<dbReference type="STRING" id="237682.SAMN05421676_108131"/>
<proteinExistence type="predicted"/>
<accession>A0A1I0HA96</accession>
<dbReference type="Proteomes" id="UP000199095">
    <property type="component" value="Unassembled WGS sequence"/>
</dbReference>
<gene>
    <name evidence="1" type="ORF">SAMN05421676_108131</name>
</gene>
<reference evidence="2" key="1">
    <citation type="submission" date="2016-10" db="EMBL/GenBank/DDBJ databases">
        <authorList>
            <person name="Varghese N."/>
            <person name="Submissions S."/>
        </authorList>
    </citation>
    <scope>NUCLEOTIDE SEQUENCE [LARGE SCALE GENOMIC DNA]</scope>
    <source>
        <strain evidence="2">CGMCC 1.3566</strain>
    </source>
</reference>